<dbReference type="Proteomes" id="UP001642540">
    <property type="component" value="Unassembled WGS sequence"/>
</dbReference>
<evidence type="ECO:0000259" key="5">
    <source>
        <dbReference type="PROSITE" id="PS50864"/>
    </source>
</evidence>
<gene>
    <name evidence="6" type="ORF">ODALV1_LOCUS31325</name>
</gene>
<comment type="caution">
    <text evidence="6">The sequence shown here is derived from an EMBL/GenBank/DDBJ whole genome shotgun (WGS) entry which is preliminary data.</text>
</comment>
<dbReference type="SUPFAM" id="SSF63763">
    <property type="entry name" value="SAND domain-like"/>
    <property type="match status" value="1"/>
</dbReference>
<feature type="domain" description="SAND" evidence="5">
    <location>
        <begin position="116"/>
        <end position="197"/>
    </location>
</feature>
<dbReference type="InterPro" id="IPR000770">
    <property type="entry name" value="SAND_dom"/>
</dbReference>
<dbReference type="InterPro" id="IPR010919">
    <property type="entry name" value="SAND-like_dom_sf"/>
</dbReference>
<feature type="compositionally biased region" description="Basic and acidic residues" evidence="4">
    <location>
        <begin position="282"/>
        <end position="293"/>
    </location>
</feature>
<evidence type="ECO:0000256" key="4">
    <source>
        <dbReference type="SAM" id="MobiDB-lite"/>
    </source>
</evidence>
<evidence type="ECO:0000256" key="3">
    <source>
        <dbReference type="ARBA" id="ARBA00023242"/>
    </source>
</evidence>
<keyword evidence="3" id="KW-0539">Nucleus</keyword>
<name>A0ABP1SAA8_9HEXA</name>
<evidence type="ECO:0000313" key="7">
    <source>
        <dbReference type="Proteomes" id="UP001642540"/>
    </source>
</evidence>
<evidence type="ECO:0000256" key="2">
    <source>
        <dbReference type="ARBA" id="ARBA00023163"/>
    </source>
</evidence>
<evidence type="ECO:0000313" key="6">
    <source>
        <dbReference type="EMBL" id="CAL8148108.1"/>
    </source>
</evidence>
<keyword evidence="7" id="KW-1185">Reference proteome</keyword>
<keyword evidence="2" id="KW-0804">Transcription</keyword>
<dbReference type="Gene3D" id="3.10.390.10">
    <property type="entry name" value="SAND domain-like"/>
    <property type="match status" value="1"/>
</dbReference>
<reference evidence="6 7" key="1">
    <citation type="submission" date="2024-08" db="EMBL/GenBank/DDBJ databases">
        <authorList>
            <person name="Cucini C."/>
            <person name="Frati F."/>
        </authorList>
    </citation>
    <scope>NUCLEOTIDE SEQUENCE [LARGE SCALE GENOMIC DNA]</scope>
</reference>
<keyword evidence="1" id="KW-0805">Transcription regulation</keyword>
<protein>
    <recommendedName>
        <fullName evidence="5">SAND domain-containing protein</fullName>
    </recommendedName>
</protein>
<dbReference type="PROSITE" id="PS50864">
    <property type="entry name" value="SAND"/>
    <property type="match status" value="1"/>
</dbReference>
<organism evidence="6 7">
    <name type="scientific">Orchesella dallaii</name>
    <dbReference type="NCBI Taxonomy" id="48710"/>
    <lineage>
        <taxon>Eukaryota</taxon>
        <taxon>Metazoa</taxon>
        <taxon>Ecdysozoa</taxon>
        <taxon>Arthropoda</taxon>
        <taxon>Hexapoda</taxon>
        <taxon>Collembola</taxon>
        <taxon>Entomobryomorpha</taxon>
        <taxon>Entomobryoidea</taxon>
        <taxon>Orchesellidae</taxon>
        <taxon>Orchesellinae</taxon>
        <taxon>Orchesella</taxon>
    </lineage>
</organism>
<dbReference type="SMART" id="SM00258">
    <property type="entry name" value="SAND"/>
    <property type="match status" value="1"/>
</dbReference>
<dbReference type="PANTHER" id="PTHR10417">
    <property type="entry name" value="GLUCOCORTICOID MODULATORY ELEMENT-BINDING PROTEIN"/>
    <property type="match status" value="1"/>
</dbReference>
<proteinExistence type="predicted"/>
<dbReference type="PANTHER" id="PTHR10417:SF15">
    <property type="entry name" value="STERILE ALPHA MOTIF DOMAIN-CONTAINING 11"/>
    <property type="match status" value="1"/>
</dbReference>
<sequence length="339" mass="36894">MSCAFSHLNPVPFHENLAHLAVGASSFANLQPQFPQEHFLHGKSPRLISASWETLERLPRMSPPTSESITTHLLSNTSSSSAAASAAASYLDSVFYKVICTPEFLKSAKENYIQPMLDTEFNQIVLPVECGKNCAFMYLTRLCQGSKGPCILFNACYWLTPNEFQSISGRNSAKDWKRSIRHNGKSIKLLINKGILTVHSPLCDCAYGSGIEPFVEKYSSSSSASPPIIASPSLDTQSPMYGVMDSECSHSDATGGASEDDPDQEEKFSPCTSDGCMTLQHNRKEGHNTRDLQKGVISSSSSSLEGNSERYGDGLFGASESYEELGTSHVPLKKGPMLL</sequence>
<evidence type="ECO:0000256" key="1">
    <source>
        <dbReference type="ARBA" id="ARBA00023015"/>
    </source>
</evidence>
<dbReference type="Pfam" id="PF01342">
    <property type="entry name" value="SAND"/>
    <property type="match status" value="1"/>
</dbReference>
<feature type="region of interest" description="Disordered" evidence="4">
    <location>
        <begin position="244"/>
        <end position="315"/>
    </location>
</feature>
<dbReference type="EMBL" id="CAXLJM020000166">
    <property type="protein sequence ID" value="CAL8148108.1"/>
    <property type="molecule type" value="Genomic_DNA"/>
</dbReference>
<accession>A0ABP1SAA8</accession>